<reference evidence="1 2" key="1">
    <citation type="journal article" date="2012" name="BMC Genomics">
        <title>Tools to kill: Genome of one of the most destructive plant pathogenic fungi Macrophomina phaseolina.</title>
        <authorList>
            <person name="Islam M.S."/>
            <person name="Haque M.S."/>
            <person name="Islam M.M."/>
            <person name="Emdad E.M."/>
            <person name="Halim A."/>
            <person name="Hossen Q.M.M."/>
            <person name="Hossain M.Z."/>
            <person name="Ahmed B."/>
            <person name="Rahim S."/>
            <person name="Rahman M.S."/>
            <person name="Alam M.M."/>
            <person name="Hou S."/>
            <person name="Wan X."/>
            <person name="Saito J.A."/>
            <person name="Alam M."/>
        </authorList>
    </citation>
    <scope>NUCLEOTIDE SEQUENCE [LARGE SCALE GENOMIC DNA]</scope>
    <source>
        <strain evidence="1 2">MS6</strain>
    </source>
</reference>
<organism evidence="1 2">
    <name type="scientific">Macrophomina phaseolina (strain MS6)</name>
    <name type="common">Charcoal rot fungus</name>
    <dbReference type="NCBI Taxonomy" id="1126212"/>
    <lineage>
        <taxon>Eukaryota</taxon>
        <taxon>Fungi</taxon>
        <taxon>Dikarya</taxon>
        <taxon>Ascomycota</taxon>
        <taxon>Pezizomycotina</taxon>
        <taxon>Dothideomycetes</taxon>
        <taxon>Dothideomycetes incertae sedis</taxon>
        <taxon>Botryosphaeriales</taxon>
        <taxon>Botryosphaeriaceae</taxon>
        <taxon>Macrophomina</taxon>
    </lineage>
</organism>
<evidence type="ECO:0000313" key="2">
    <source>
        <dbReference type="Proteomes" id="UP000007129"/>
    </source>
</evidence>
<dbReference type="HOGENOM" id="CLU_2229499_0_0_1"/>
<dbReference type="InParanoid" id="K2SZW4"/>
<proteinExistence type="predicted"/>
<dbReference type="EMBL" id="AHHD01000027">
    <property type="protein sequence ID" value="EKG22205.1"/>
    <property type="molecule type" value="Genomic_DNA"/>
</dbReference>
<dbReference type="AlphaFoldDB" id="K2SZW4"/>
<dbReference type="Proteomes" id="UP000007129">
    <property type="component" value="Unassembled WGS sequence"/>
</dbReference>
<gene>
    <name evidence="1" type="ORF">MPH_00459</name>
</gene>
<protein>
    <submittedName>
        <fullName evidence="1">Uncharacterized protein</fullName>
    </submittedName>
</protein>
<evidence type="ECO:0000313" key="1">
    <source>
        <dbReference type="EMBL" id="EKG22205.1"/>
    </source>
</evidence>
<name>K2SZW4_MACPH</name>
<accession>K2SZW4</accession>
<dbReference type="VEuPathDB" id="FungiDB:MPH_00459"/>
<sequence>LARPCRFRPFRTSHGLVICSLPSAWLSQRHWLAALIRQFHALRLPHILFARPQPPCQLLLDTISVAFYSLRAPPNVSAVRSVLGLARLQHRHHRRFPLSALPWMKP</sequence>
<comment type="caution">
    <text evidence="1">The sequence shown here is derived from an EMBL/GenBank/DDBJ whole genome shotgun (WGS) entry which is preliminary data.</text>
</comment>
<feature type="non-terminal residue" evidence="1">
    <location>
        <position position="1"/>
    </location>
</feature>